<dbReference type="InterPro" id="IPR011294">
    <property type="entry name" value="3-OHbutyrate_DH"/>
</dbReference>
<proteinExistence type="inferred from homology"/>
<organism evidence="6">
    <name type="scientific">Oikopleura dioica</name>
    <name type="common">Tunicate</name>
    <dbReference type="NCBI Taxonomy" id="34765"/>
    <lineage>
        <taxon>Eukaryota</taxon>
        <taxon>Metazoa</taxon>
        <taxon>Chordata</taxon>
        <taxon>Tunicata</taxon>
        <taxon>Appendicularia</taxon>
        <taxon>Copelata</taxon>
        <taxon>Oikopleuridae</taxon>
        <taxon>Oikopleura</taxon>
    </lineage>
</organism>
<accession>E4XT63</accession>
<sequence>MTSLKGRLALVTGSTSGIGLGIAHSLADAGAHIAINGFGPEEIIDKILEDLRAKQVKAEFISFDVSDAEKVAAGINQAKEKFGKPVDILVNNAGIQATFQAEDFPVEKFDQIVKINMSSNFYAIKACLPDMKKQNWGRIINISSAHGKVASANKIAYVAAKHGVLGMTKVVALETAKTGITCNAICPGWVLTPLVEAQIKKRAEENQTNFETEKKKLLEEKQPSGDFVKIEDLGAMVCFLCSEAGANIRGSDFSMDGGWTAQ</sequence>
<evidence type="ECO:0000313" key="7">
    <source>
        <dbReference type="Proteomes" id="UP000001307"/>
    </source>
</evidence>
<gene>
    <name evidence="6" type="ORF">GSOID_T00002991001</name>
</gene>
<dbReference type="GO" id="GO:0004316">
    <property type="term" value="F:3-oxoacyl-[acyl-carrier-protein] reductase (NADPH) activity"/>
    <property type="evidence" value="ECO:0007669"/>
    <property type="project" value="UniProtKB-EC"/>
</dbReference>
<dbReference type="PRINTS" id="PR00080">
    <property type="entry name" value="SDRFAMILY"/>
</dbReference>
<dbReference type="FunFam" id="3.40.50.720:FF:000084">
    <property type="entry name" value="Short-chain dehydrogenase reductase"/>
    <property type="match status" value="1"/>
</dbReference>
<keyword evidence="7" id="KW-1185">Reference proteome</keyword>
<reference evidence="6" key="1">
    <citation type="journal article" date="2010" name="Science">
        <title>Plasticity of animal genome architecture unmasked by rapid evolution of a pelagic tunicate.</title>
        <authorList>
            <person name="Denoeud F."/>
            <person name="Henriet S."/>
            <person name="Mungpakdee S."/>
            <person name="Aury J.M."/>
            <person name="Da Silva C."/>
            <person name="Brinkmann H."/>
            <person name="Mikhaleva J."/>
            <person name="Olsen L.C."/>
            <person name="Jubin C."/>
            <person name="Canestro C."/>
            <person name="Bouquet J.M."/>
            <person name="Danks G."/>
            <person name="Poulain J."/>
            <person name="Campsteijn C."/>
            <person name="Adamski M."/>
            <person name="Cross I."/>
            <person name="Yadetie F."/>
            <person name="Muffato M."/>
            <person name="Louis A."/>
            <person name="Butcher S."/>
            <person name="Tsagkogeorga G."/>
            <person name="Konrad A."/>
            <person name="Singh S."/>
            <person name="Jensen M.F."/>
            <person name="Cong E.H."/>
            <person name="Eikeseth-Otteraa H."/>
            <person name="Noel B."/>
            <person name="Anthouard V."/>
            <person name="Porcel B.M."/>
            <person name="Kachouri-Lafond R."/>
            <person name="Nishino A."/>
            <person name="Ugolini M."/>
            <person name="Chourrout P."/>
            <person name="Nishida H."/>
            <person name="Aasland R."/>
            <person name="Huzurbazar S."/>
            <person name="Westhof E."/>
            <person name="Delsuc F."/>
            <person name="Lehrach H."/>
            <person name="Reinhardt R."/>
            <person name="Weissenbach J."/>
            <person name="Roy S.W."/>
            <person name="Artiguenave F."/>
            <person name="Postlethwait J.H."/>
            <person name="Manak J.R."/>
            <person name="Thompson E.M."/>
            <person name="Jaillon O."/>
            <person name="Du Pasquier L."/>
            <person name="Boudinot P."/>
            <person name="Liberles D.A."/>
            <person name="Volff J.N."/>
            <person name="Philippe H."/>
            <person name="Lenhard B."/>
            <person name="Roest Crollius H."/>
            <person name="Wincker P."/>
            <person name="Chourrout D."/>
        </authorList>
    </citation>
    <scope>NUCLEOTIDE SEQUENCE [LARGE SCALE GENOMIC DNA]</scope>
</reference>
<dbReference type="Proteomes" id="UP000001307">
    <property type="component" value="Unassembled WGS sequence"/>
</dbReference>
<dbReference type="InterPro" id="IPR002347">
    <property type="entry name" value="SDR_fam"/>
</dbReference>
<evidence type="ECO:0000256" key="5">
    <source>
        <dbReference type="RuleBase" id="RU000363"/>
    </source>
</evidence>
<keyword evidence="3" id="KW-0560">Oxidoreductase</keyword>
<dbReference type="NCBIfam" id="NF009093">
    <property type="entry name" value="PRK12429.1"/>
    <property type="match status" value="1"/>
</dbReference>
<dbReference type="Pfam" id="PF00106">
    <property type="entry name" value="adh_short"/>
    <property type="match status" value="1"/>
</dbReference>
<dbReference type="InParanoid" id="E4XT63"/>
<dbReference type="EMBL" id="FN653149">
    <property type="protein sequence ID" value="CBY12925.1"/>
    <property type="molecule type" value="Genomic_DNA"/>
</dbReference>
<dbReference type="NCBIfam" id="TIGR01963">
    <property type="entry name" value="PHB_DH"/>
    <property type="match status" value="1"/>
</dbReference>
<dbReference type="InterPro" id="IPR036291">
    <property type="entry name" value="NAD(P)-bd_dom_sf"/>
</dbReference>
<dbReference type="AlphaFoldDB" id="E4XT63"/>
<dbReference type="InterPro" id="IPR020904">
    <property type="entry name" value="Sc_DH/Rdtase_CS"/>
</dbReference>
<dbReference type="EC" id="1.1.1.100" evidence="2"/>
<evidence type="ECO:0000313" key="6">
    <source>
        <dbReference type="EMBL" id="CBY12925.1"/>
    </source>
</evidence>
<dbReference type="GO" id="GO:0032787">
    <property type="term" value="P:monocarboxylic acid metabolic process"/>
    <property type="evidence" value="ECO:0007669"/>
    <property type="project" value="UniProtKB-ARBA"/>
</dbReference>
<dbReference type="OrthoDB" id="417891at2759"/>
<name>E4XT63_OIKDI</name>
<comment type="similarity">
    <text evidence="1 5">Belongs to the short-chain dehydrogenases/reductases (SDR) family.</text>
</comment>
<dbReference type="GO" id="GO:0003858">
    <property type="term" value="F:3-hydroxybutyrate dehydrogenase activity"/>
    <property type="evidence" value="ECO:0007669"/>
    <property type="project" value="InterPro"/>
</dbReference>
<dbReference type="Gene3D" id="3.40.50.720">
    <property type="entry name" value="NAD(P)-binding Rossmann-like Domain"/>
    <property type="match status" value="1"/>
</dbReference>
<dbReference type="InterPro" id="IPR050259">
    <property type="entry name" value="SDR"/>
</dbReference>
<evidence type="ECO:0000256" key="1">
    <source>
        <dbReference type="ARBA" id="ARBA00006484"/>
    </source>
</evidence>
<evidence type="ECO:0000256" key="4">
    <source>
        <dbReference type="ARBA" id="ARBA00048508"/>
    </source>
</evidence>
<dbReference type="PANTHER" id="PTHR42879:SF2">
    <property type="entry name" value="3-OXOACYL-[ACYL-CARRIER-PROTEIN] REDUCTASE FABG"/>
    <property type="match status" value="1"/>
</dbReference>
<dbReference type="SUPFAM" id="SSF51735">
    <property type="entry name" value="NAD(P)-binding Rossmann-fold domains"/>
    <property type="match status" value="1"/>
</dbReference>
<dbReference type="PROSITE" id="PS00061">
    <property type="entry name" value="ADH_SHORT"/>
    <property type="match status" value="1"/>
</dbReference>
<dbReference type="PRINTS" id="PR00081">
    <property type="entry name" value="GDHRDH"/>
</dbReference>
<protein>
    <recommendedName>
        <fullName evidence="2">3-oxoacyl-[acyl-carrier-protein] reductase</fullName>
        <ecNumber evidence="2">1.1.1.100</ecNumber>
    </recommendedName>
</protein>
<evidence type="ECO:0000256" key="2">
    <source>
        <dbReference type="ARBA" id="ARBA00012948"/>
    </source>
</evidence>
<comment type="catalytic activity">
    <reaction evidence="4">
        <text>a (3R)-hydroxyacyl-[ACP] + NADP(+) = a 3-oxoacyl-[ACP] + NADPH + H(+)</text>
        <dbReference type="Rhea" id="RHEA:17397"/>
        <dbReference type="Rhea" id="RHEA-COMP:9916"/>
        <dbReference type="Rhea" id="RHEA-COMP:9945"/>
        <dbReference type="ChEBI" id="CHEBI:15378"/>
        <dbReference type="ChEBI" id="CHEBI:57783"/>
        <dbReference type="ChEBI" id="CHEBI:58349"/>
        <dbReference type="ChEBI" id="CHEBI:78776"/>
        <dbReference type="ChEBI" id="CHEBI:78827"/>
        <dbReference type="EC" id="1.1.1.100"/>
    </reaction>
</comment>
<dbReference type="PANTHER" id="PTHR42879">
    <property type="entry name" value="3-OXOACYL-(ACYL-CARRIER-PROTEIN) REDUCTASE"/>
    <property type="match status" value="1"/>
</dbReference>
<evidence type="ECO:0000256" key="3">
    <source>
        <dbReference type="ARBA" id="ARBA00023002"/>
    </source>
</evidence>